<dbReference type="Proteomes" id="UP001140973">
    <property type="component" value="Unassembled WGS sequence"/>
</dbReference>
<dbReference type="EMBL" id="JAKNAP010000147">
    <property type="protein sequence ID" value="MDE1359135.1"/>
    <property type="molecule type" value="Genomic_DNA"/>
</dbReference>
<comment type="caution">
    <text evidence="1">The sequence shown here is derived from an EMBL/GenBank/DDBJ whole genome shotgun (WGS) entry which is preliminary data.</text>
</comment>
<accession>A0A9X4J5C6</accession>
<sequence length="289" mass="32782">MFDNNKVYLGMSGVKVRFDELVLPKGVIARRAYAHFMSPHMVALESPTRDKLAPSPWKTVRGSGDKIVHWELEVDLTQKPEGAEADDYVKTIVSLLRLGLSPQLHCFLISSVSFASKAEFNDSEPEVSLWETNRVLVLKGANDELSQNTFGWIAENLERCMDLIYKHYELKLAVSSLDEVHFQQSLPMSLVLLWGALEAIFTKDKAELRFRVSVMIASYLEPEGGDKAYQLYKKVAKLYNERSKAAHGDNSVKQDTLLQTYELLYKAVEKMFEQNSVPTKESLERSLLG</sequence>
<name>A0A9X4J5C6_9VIBR</name>
<dbReference type="AlphaFoldDB" id="A0A9X4J5C6"/>
<proteinExistence type="predicted"/>
<reference evidence="1" key="1">
    <citation type="submission" date="2022-02" db="EMBL/GenBank/DDBJ databases">
        <title>Emergence and expansion in Europe of a Vibrio aestuarianus clonal complex pathogenic for oysters.</title>
        <authorList>
            <person name="Mesnil A."/>
            <person name="Travers M.-A."/>
        </authorList>
    </citation>
    <scope>NUCLEOTIDE SEQUENCE</scope>
    <source>
        <strain evidence="1">151-ITT-15-cp-1</strain>
    </source>
</reference>
<evidence type="ECO:0000313" key="1">
    <source>
        <dbReference type="EMBL" id="MDE1359135.1"/>
    </source>
</evidence>
<protein>
    <submittedName>
        <fullName evidence="1">HEPN domain-containing protein</fullName>
    </submittedName>
</protein>
<evidence type="ECO:0000313" key="2">
    <source>
        <dbReference type="Proteomes" id="UP001140973"/>
    </source>
</evidence>
<organism evidence="1 2">
    <name type="scientific">Vibrio aestuarianus</name>
    <dbReference type="NCBI Taxonomy" id="28171"/>
    <lineage>
        <taxon>Bacteria</taxon>
        <taxon>Pseudomonadati</taxon>
        <taxon>Pseudomonadota</taxon>
        <taxon>Gammaproteobacteria</taxon>
        <taxon>Vibrionales</taxon>
        <taxon>Vibrionaceae</taxon>
        <taxon>Vibrio</taxon>
    </lineage>
</organism>
<gene>
    <name evidence="1" type="ORF">L9W73_17840</name>
</gene>
<dbReference type="RefSeq" id="WP_176312537.1">
    <property type="nucleotide sequence ID" value="NZ_JAKNAP010000147.1"/>
</dbReference>